<dbReference type="Proteomes" id="UP000030003">
    <property type="component" value="Unassembled WGS sequence"/>
</dbReference>
<dbReference type="eggNOG" id="COG1477">
    <property type="taxonomic scope" value="Bacteria"/>
</dbReference>
<dbReference type="SUPFAM" id="SSF143631">
    <property type="entry name" value="ApbE-like"/>
    <property type="match status" value="1"/>
</dbReference>
<feature type="binding site" evidence="12">
    <location>
        <position position="290"/>
    </location>
    <ligand>
        <name>Mg(2+)</name>
        <dbReference type="ChEBI" id="CHEBI:18420"/>
    </ligand>
</feature>
<evidence type="ECO:0000256" key="7">
    <source>
        <dbReference type="ARBA" id="ARBA00022827"/>
    </source>
</evidence>
<dbReference type="PANTHER" id="PTHR30040:SF2">
    <property type="entry name" value="FAD:PROTEIN FMN TRANSFERASE"/>
    <property type="match status" value="1"/>
</dbReference>
<evidence type="ECO:0000256" key="2">
    <source>
        <dbReference type="ARBA" id="ARBA00011955"/>
    </source>
</evidence>
<accession>A0A0A0MA04</accession>
<dbReference type="GO" id="GO:0046872">
    <property type="term" value="F:metal ion binding"/>
    <property type="evidence" value="ECO:0007669"/>
    <property type="project" value="UniProtKB-UniRule"/>
</dbReference>
<evidence type="ECO:0000256" key="4">
    <source>
        <dbReference type="ARBA" id="ARBA00022630"/>
    </source>
</evidence>
<protein>
    <recommendedName>
        <fullName evidence="3 11">FAD:protein FMN transferase</fullName>
        <ecNumber evidence="2 11">2.7.1.180</ecNumber>
    </recommendedName>
    <alternativeName>
        <fullName evidence="9 11">Flavin transferase</fullName>
    </alternativeName>
</protein>
<dbReference type="GO" id="GO:0016740">
    <property type="term" value="F:transferase activity"/>
    <property type="evidence" value="ECO:0007669"/>
    <property type="project" value="UniProtKB-UniRule"/>
</dbReference>
<evidence type="ECO:0000256" key="9">
    <source>
        <dbReference type="ARBA" id="ARBA00031306"/>
    </source>
</evidence>
<evidence type="ECO:0000256" key="6">
    <source>
        <dbReference type="ARBA" id="ARBA00022723"/>
    </source>
</evidence>
<feature type="chain" id="PRO_5039898381" description="FAD:protein FMN transferase" evidence="13">
    <location>
        <begin position="21"/>
        <end position="336"/>
    </location>
</feature>
<sequence>MPRVLALLLLLALSAPPAGATAEQRMAGQTMGTTWSVTLQAGDGQLPALRAGVQARLDEVVAQMSTWEPGSDISGYNRAAAGSWHSLPAGMRRVVEAALELAEASGGAFDPTIGPLVDAWGYGPAGALDGPPDPGVLARARARVAWQRLELDGTGRLLQPGDVRLDLSAIAKGYAVDLVSNWLLAQGVEDFLVEVGGELRGHGHKADGSPWRVAVERPAPDDSRADDAQAVVRLDGLAIATSGDYRRRDFVDGRMVSHLIDPRSGAPTTHALAAVTVLHPEAMHADALATTLHVLGPEDGLAWARTHGVAALLVWREGDGFASAMTGTFASHLEEP</sequence>
<dbReference type="Gene3D" id="3.10.520.10">
    <property type="entry name" value="ApbE-like domains"/>
    <property type="match status" value="1"/>
</dbReference>
<evidence type="ECO:0000256" key="3">
    <source>
        <dbReference type="ARBA" id="ARBA00016337"/>
    </source>
</evidence>
<feature type="signal peptide" evidence="13">
    <location>
        <begin position="1"/>
        <end position="20"/>
    </location>
</feature>
<organism evidence="14 15">
    <name type="scientific">Lysobacter defluvii IMMIB APB-9 = DSM 18482</name>
    <dbReference type="NCBI Taxonomy" id="1385515"/>
    <lineage>
        <taxon>Bacteria</taxon>
        <taxon>Pseudomonadati</taxon>
        <taxon>Pseudomonadota</taxon>
        <taxon>Gammaproteobacteria</taxon>
        <taxon>Lysobacterales</taxon>
        <taxon>Lysobacteraceae</taxon>
        <taxon>Novilysobacter</taxon>
    </lineage>
</organism>
<evidence type="ECO:0000256" key="8">
    <source>
        <dbReference type="ARBA" id="ARBA00022842"/>
    </source>
</evidence>
<dbReference type="EMBL" id="AVBH01000033">
    <property type="protein sequence ID" value="KGO99069.1"/>
    <property type="molecule type" value="Genomic_DNA"/>
</dbReference>
<evidence type="ECO:0000256" key="5">
    <source>
        <dbReference type="ARBA" id="ARBA00022679"/>
    </source>
</evidence>
<dbReference type="InterPro" id="IPR024932">
    <property type="entry name" value="ApbE"/>
</dbReference>
<evidence type="ECO:0000256" key="13">
    <source>
        <dbReference type="SAM" id="SignalP"/>
    </source>
</evidence>
<dbReference type="EC" id="2.7.1.180" evidence="2 11"/>
<keyword evidence="7 11" id="KW-0274">FAD</keyword>
<evidence type="ECO:0000256" key="11">
    <source>
        <dbReference type="PIRNR" id="PIRNR006268"/>
    </source>
</evidence>
<comment type="cofactor">
    <cofactor evidence="12">
        <name>Mg(2+)</name>
        <dbReference type="ChEBI" id="CHEBI:18420"/>
    </cofactor>
    <cofactor evidence="12">
        <name>Mn(2+)</name>
        <dbReference type="ChEBI" id="CHEBI:29035"/>
    </cofactor>
    <text evidence="12">Magnesium. Can also use manganese.</text>
</comment>
<comment type="caution">
    <text evidence="14">The sequence shown here is derived from an EMBL/GenBank/DDBJ whole genome shotgun (WGS) entry which is preliminary data.</text>
</comment>
<feature type="binding site" evidence="12">
    <location>
        <position position="169"/>
    </location>
    <ligand>
        <name>Mg(2+)</name>
        <dbReference type="ChEBI" id="CHEBI:18420"/>
    </ligand>
</feature>
<feature type="binding site" evidence="12">
    <location>
        <position position="286"/>
    </location>
    <ligand>
        <name>Mg(2+)</name>
        <dbReference type="ChEBI" id="CHEBI:18420"/>
    </ligand>
</feature>
<gene>
    <name evidence="14" type="ORF">N791_12215</name>
</gene>
<dbReference type="InterPro" id="IPR003374">
    <property type="entry name" value="ApbE-like_sf"/>
</dbReference>
<reference evidence="14 15" key="1">
    <citation type="submission" date="2013-08" db="EMBL/GenBank/DDBJ databases">
        <title>Genomic analysis of Lysobacter defluvii.</title>
        <authorList>
            <person name="Wang Q."/>
            <person name="Wang G."/>
        </authorList>
    </citation>
    <scope>NUCLEOTIDE SEQUENCE [LARGE SCALE GENOMIC DNA]</scope>
    <source>
        <strain evidence="14 15">IMMIB APB-9</strain>
    </source>
</reference>
<evidence type="ECO:0000313" key="15">
    <source>
        <dbReference type="Proteomes" id="UP000030003"/>
    </source>
</evidence>
<evidence type="ECO:0000256" key="12">
    <source>
        <dbReference type="PIRSR" id="PIRSR006268-2"/>
    </source>
</evidence>
<dbReference type="PIRSF" id="PIRSF006268">
    <property type="entry name" value="ApbE"/>
    <property type="match status" value="1"/>
</dbReference>
<dbReference type="Pfam" id="PF02424">
    <property type="entry name" value="ApbE"/>
    <property type="match status" value="1"/>
</dbReference>
<keyword evidence="15" id="KW-1185">Reference proteome</keyword>
<keyword evidence="5 11" id="KW-0808">Transferase</keyword>
<comment type="catalytic activity">
    <reaction evidence="10 11">
        <text>L-threonyl-[protein] + FAD = FMN-L-threonyl-[protein] + AMP + H(+)</text>
        <dbReference type="Rhea" id="RHEA:36847"/>
        <dbReference type="Rhea" id="RHEA-COMP:11060"/>
        <dbReference type="Rhea" id="RHEA-COMP:11061"/>
        <dbReference type="ChEBI" id="CHEBI:15378"/>
        <dbReference type="ChEBI" id="CHEBI:30013"/>
        <dbReference type="ChEBI" id="CHEBI:57692"/>
        <dbReference type="ChEBI" id="CHEBI:74257"/>
        <dbReference type="ChEBI" id="CHEBI:456215"/>
        <dbReference type="EC" id="2.7.1.180"/>
    </reaction>
</comment>
<keyword evidence="6 11" id="KW-0479">Metal-binding</keyword>
<proteinExistence type="inferred from homology"/>
<evidence type="ECO:0000256" key="1">
    <source>
        <dbReference type="ARBA" id="ARBA00008282"/>
    </source>
</evidence>
<dbReference type="STRING" id="1385515.GCA_000423325_00769"/>
<dbReference type="AlphaFoldDB" id="A0A0A0MA04"/>
<keyword evidence="4 11" id="KW-0285">Flavoprotein</keyword>
<keyword evidence="8 11" id="KW-0460">Magnesium</keyword>
<evidence type="ECO:0000256" key="10">
    <source>
        <dbReference type="ARBA" id="ARBA00048540"/>
    </source>
</evidence>
<dbReference type="PANTHER" id="PTHR30040">
    <property type="entry name" value="THIAMINE BIOSYNTHESIS LIPOPROTEIN APBE"/>
    <property type="match status" value="1"/>
</dbReference>
<keyword evidence="13" id="KW-0732">Signal</keyword>
<comment type="similarity">
    <text evidence="1 11">Belongs to the ApbE family.</text>
</comment>
<evidence type="ECO:0000313" key="14">
    <source>
        <dbReference type="EMBL" id="KGO99069.1"/>
    </source>
</evidence>
<name>A0A0A0MA04_9GAMM</name>